<evidence type="ECO:0000256" key="2">
    <source>
        <dbReference type="SAM" id="Phobius"/>
    </source>
</evidence>
<dbReference type="Proteomes" id="UP000622552">
    <property type="component" value="Unassembled WGS sequence"/>
</dbReference>
<dbReference type="RefSeq" id="WP_197004301.1">
    <property type="nucleotide sequence ID" value="NZ_BONS01000020.1"/>
</dbReference>
<dbReference type="NCBIfam" id="TIGR01167">
    <property type="entry name" value="LPXTG_anchor"/>
    <property type="match status" value="1"/>
</dbReference>
<keyword evidence="2" id="KW-0812">Transmembrane</keyword>
<keyword evidence="5" id="KW-1185">Reference proteome</keyword>
<accession>A0A8J7GGE1</accession>
<gene>
    <name evidence="4" type="ORF">IW245_003620</name>
</gene>
<name>A0A8J7GGE1_9ACTN</name>
<protein>
    <submittedName>
        <fullName evidence="4">LPXTG-motif cell wall-anchored protein</fullName>
    </submittedName>
</protein>
<evidence type="ECO:0000256" key="3">
    <source>
        <dbReference type="SAM" id="SignalP"/>
    </source>
</evidence>
<feature type="transmembrane region" description="Helical" evidence="2">
    <location>
        <begin position="189"/>
        <end position="207"/>
    </location>
</feature>
<keyword evidence="2" id="KW-0472">Membrane</keyword>
<reference evidence="4" key="1">
    <citation type="submission" date="2020-11" db="EMBL/GenBank/DDBJ databases">
        <title>Sequencing the genomes of 1000 actinobacteria strains.</title>
        <authorList>
            <person name="Klenk H.-P."/>
        </authorList>
    </citation>
    <scope>NUCLEOTIDE SEQUENCE</scope>
    <source>
        <strain evidence="4">DSM 45356</strain>
    </source>
</reference>
<evidence type="ECO:0000256" key="1">
    <source>
        <dbReference type="SAM" id="MobiDB-lite"/>
    </source>
</evidence>
<feature type="signal peptide" evidence="3">
    <location>
        <begin position="1"/>
        <end position="22"/>
    </location>
</feature>
<keyword evidence="3" id="KW-0732">Signal</keyword>
<evidence type="ECO:0000313" key="4">
    <source>
        <dbReference type="EMBL" id="MBG6137426.1"/>
    </source>
</evidence>
<feature type="region of interest" description="Disordered" evidence="1">
    <location>
        <begin position="144"/>
        <end position="183"/>
    </location>
</feature>
<evidence type="ECO:0000313" key="5">
    <source>
        <dbReference type="Proteomes" id="UP000622552"/>
    </source>
</evidence>
<feature type="chain" id="PRO_5035300651" evidence="3">
    <location>
        <begin position="23"/>
        <end position="214"/>
    </location>
</feature>
<feature type="compositionally biased region" description="Low complexity" evidence="1">
    <location>
        <begin position="144"/>
        <end position="156"/>
    </location>
</feature>
<sequence length="214" mass="21149">MRALIVLGAAVTVLAFASPAQAAPLGTLTLSQTSGSVTDPVMFTAATTSAACPAGYGTNAALKVGKVGGPYNNLQKIQSAGHYDAAPVTIGASRSFMVSNENAPPAPGAYEVVVVCTSDTAGDHPDLFVAHITVTGSTWKVDGTQPAAAQPTAAPQVNADVASPTPTGTPGPTRAGGPLPTTGTSVGPLLPAGLVLLGAGAGAVWVVRRRRRAA</sequence>
<dbReference type="AlphaFoldDB" id="A0A8J7GGE1"/>
<feature type="compositionally biased region" description="Low complexity" evidence="1">
    <location>
        <begin position="164"/>
        <end position="183"/>
    </location>
</feature>
<keyword evidence="2" id="KW-1133">Transmembrane helix</keyword>
<proteinExistence type="predicted"/>
<dbReference type="EMBL" id="JADOUF010000001">
    <property type="protein sequence ID" value="MBG6137426.1"/>
    <property type="molecule type" value="Genomic_DNA"/>
</dbReference>
<comment type="caution">
    <text evidence="4">The sequence shown here is derived from an EMBL/GenBank/DDBJ whole genome shotgun (WGS) entry which is preliminary data.</text>
</comment>
<organism evidence="4 5">
    <name type="scientific">Longispora fulva</name>
    <dbReference type="NCBI Taxonomy" id="619741"/>
    <lineage>
        <taxon>Bacteria</taxon>
        <taxon>Bacillati</taxon>
        <taxon>Actinomycetota</taxon>
        <taxon>Actinomycetes</taxon>
        <taxon>Micromonosporales</taxon>
        <taxon>Micromonosporaceae</taxon>
        <taxon>Longispora</taxon>
    </lineage>
</organism>